<evidence type="ECO:0000259" key="2">
    <source>
        <dbReference type="Pfam" id="PF01408"/>
    </source>
</evidence>
<dbReference type="Gene3D" id="3.30.360.10">
    <property type="entry name" value="Dihydrodipicolinate Reductase, domain 2"/>
    <property type="match status" value="1"/>
</dbReference>
<evidence type="ECO:0000259" key="3">
    <source>
        <dbReference type="Pfam" id="PF22725"/>
    </source>
</evidence>
<gene>
    <name evidence="4" type="ORF">B842_05780</name>
</gene>
<name>A0A0B5D2A9_9CORY</name>
<dbReference type="Proteomes" id="UP000031524">
    <property type="component" value="Chromosome"/>
</dbReference>
<dbReference type="STRING" id="1223515.B842_05780"/>
<evidence type="ECO:0000313" key="4">
    <source>
        <dbReference type="EMBL" id="AJE33005.1"/>
    </source>
</evidence>
<reference evidence="4 5" key="1">
    <citation type="submission" date="2013-04" db="EMBL/GenBank/DDBJ databases">
        <title>Complete genome sequence of Corynebacterium humireducens DSM 45392(T), isolated from a wastewater-fed microbial fuel cell.</title>
        <authorList>
            <person name="Ruckert C."/>
            <person name="Albersmeier A."/>
            <person name="Kalinowski J."/>
        </authorList>
    </citation>
    <scope>NUCLEOTIDE SEQUENCE [LARGE SCALE GENOMIC DNA]</scope>
    <source>
        <strain evidence="5">MFC-5</strain>
    </source>
</reference>
<dbReference type="InterPro" id="IPR036291">
    <property type="entry name" value="NAD(P)-bd_dom_sf"/>
</dbReference>
<dbReference type="Gene3D" id="3.40.50.720">
    <property type="entry name" value="NAD(P)-binding Rossmann-like Domain"/>
    <property type="match status" value="1"/>
</dbReference>
<dbReference type="OrthoDB" id="256869at2"/>
<dbReference type="SUPFAM" id="SSF55347">
    <property type="entry name" value="Glyceraldehyde-3-phosphate dehydrogenase-like, C-terminal domain"/>
    <property type="match status" value="1"/>
</dbReference>
<dbReference type="PANTHER" id="PTHR43377">
    <property type="entry name" value="BILIVERDIN REDUCTASE A"/>
    <property type="match status" value="1"/>
</dbReference>
<dbReference type="GO" id="GO:0000166">
    <property type="term" value="F:nucleotide binding"/>
    <property type="evidence" value="ECO:0007669"/>
    <property type="project" value="InterPro"/>
</dbReference>
<feature type="region of interest" description="Disordered" evidence="1">
    <location>
        <begin position="336"/>
        <end position="374"/>
    </location>
</feature>
<evidence type="ECO:0000313" key="5">
    <source>
        <dbReference type="Proteomes" id="UP000031524"/>
    </source>
</evidence>
<feature type="domain" description="GFO/IDH/MocA-like oxidoreductase" evidence="3">
    <location>
        <begin position="139"/>
        <end position="254"/>
    </location>
</feature>
<dbReference type="PRINTS" id="PR01775">
    <property type="entry name" value="GLFROXRDTASE"/>
</dbReference>
<protein>
    <submittedName>
        <fullName evidence="4">Putative glucose-fructose oxidoreductase</fullName>
    </submittedName>
</protein>
<sequence length="374" mass="41158">MSTHAYDSPVRFAVVGVGQITQQAFLPALRSLDDVELVAAVTGSPEKAAALGDDVRVYDYEYYDQMLADGSVDAVYVATPVFRHREFAEPALRAGVHVLLEKPMATSVEDCEAMIAASESGGATLMVAYRMHQDAYMLELVDRVARGEIGETRSFTSVFTHDINEDNHRGHSGFWGGPVPDFGAYPLNLARHLFRAEPVRVHALGTRNDDRDFNFRDTVGVTLRFPDDRIAQYTLSYAADDVDNFTLVGAEGSMTSDSCYGYAPEPPRNVTVTTESGTKTRTAESMDQFAGEIRYFVDCLRSGTRPEPDGEEGLADVRVFAAVEESLRTGAEVILPPRSFGPGLSRDQVRAIPPRPAHEIPDDDELIDQEPQDR</sequence>
<dbReference type="HOGENOM" id="CLU_023194_1_3_11"/>
<organism evidence="4 5">
    <name type="scientific">Corynebacterium humireducens NBRC 106098 = DSM 45392</name>
    <dbReference type="NCBI Taxonomy" id="1223515"/>
    <lineage>
        <taxon>Bacteria</taxon>
        <taxon>Bacillati</taxon>
        <taxon>Actinomycetota</taxon>
        <taxon>Actinomycetes</taxon>
        <taxon>Mycobacteriales</taxon>
        <taxon>Corynebacteriaceae</taxon>
        <taxon>Corynebacterium</taxon>
    </lineage>
</organism>
<keyword evidence="5" id="KW-1185">Reference proteome</keyword>
<evidence type="ECO:0000256" key="1">
    <source>
        <dbReference type="SAM" id="MobiDB-lite"/>
    </source>
</evidence>
<dbReference type="RefSeq" id="WP_040085684.1">
    <property type="nucleotide sequence ID" value="NZ_BCSU01000002.1"/>
</dbReference>
<dbReference type="Pfam" id="PF22725">
    <property type="entry name" value="GFO_IDH_MocA_C3"/>
    <property type="match status" value="1"/>
</dbReference>
<dbReference type="KEGG" id="chm:B842_05780"/>
<dbReference type="AlphaFoldDB" id="A0A0B5D2A9"/>
<dbReference type="InterPro" id="IPR008354">
    <property type="entry name" value="Glc-Fru_OxRdtase_bac"/>
</dbReference>
<accession>A0A0B5D2A9</accession>
<proteinExistence type="predicted"/>
<dbReference type="SUPFAM" id="SSF51735">
    <property type="entry name" value="NAD(P)-binding Rossmann-fold domains"/>
    <property type="match status" value="1"/>
</dbReference>
<dbReference type="EMBL" id="CP005286">
    <property type="protein sequence ID" value="AJE33005.1"/>
    <property type="molecule type" value="Genomic_DNA"/>
</dbReference>
<dbReference type="InterPro" id="IPR055170">
    <property type="entry name" value="GFO_IDH_MocA-like_dom"/>
</dbReference>
<dbReference type="InterPro" id="IPR000683">
    <property type="entry name" value="Gfo/Idh/MocA-like_OxRdtase_N"/>
</dbReference>
<dbReference type="PANTHER" id="PTHR43377:SF1">
    <property type="entry name" value="BILIVERDIN REDUCTASE A"/>
    <property type="match status" value="1"/>
</dbReference>
<feature type="domain" description="Gfo/Idh/MocA-like oxidoreductase N-terminal" evidence="2">
    <location>
        <begin position="10"/>
        <end position="129"/>
    </location>
</feature>
<dbReference type="Pfam" id="PF01408">
    <property type="entry name" value="GFO_IDH_MocA"/>
    <property type="match status" value="1"/>
</dbReference>
<feature type="compositionally biased region" description="Acidic residues" evidence="1">
    <location>
        <begin position="361"/>
        <end position="374"/>
    </location>
</feature>
<dbReference type="InterPro" id="IPR051450">
    <property type="entry name" value="Gfo/Idh/MocA_Oxidoreductases"/>
</dbReference>